<dbReference type="AlphaFoldDB" id="A0A5C0F2M2"/>
<dbReference type="InterPro" id="IPR036920">
    <property type="entry name" value="Ribosomal_uL16_sf"/>
</dbReference>
<keyword evidence="5" id="KW-0934">Plastid</keyword>
<reference evidence="5" key="1">
    <citation type="submission" date="2019-06" db="EMBL/GenBank/DDBJ databases">
        <authorList>
            <person name="Grosvenor D.A."/>
            <person name="Keepers K.G."/>
            <person name="Pogoda C.S."/>
            <person name="Kane N.C."/>
            <person name="Kociolek J.P."/>
        </authorList>
    </citation>
    <scope>NUCLEOTIDE SEQUENCE</scope>
</reference>
<gene>
    <name evidence="5" type="primary">rpl16</name>
</gene>
<evidence type="ECO:0000256" key="2">
    <source>
        <dbReference type="ARBA" id="ARBA00022980"/>
    </source>
</evidence>
<dbReference type="GO" id="GO:0032543">
    <property type="term" value="P:mitochondrial translation"/>
    <property type="evidence" value="ECO:0007669"/>
    <property type="project" value="TreeGrafter"/>
</dbReference>
<dbReference type="Pfam" id="PF00252">
    <property type="entry name" value="Ribosomal_L16"/>
    <property type="match status" value="1"/>
</dbReference>
<dbReference type="PANTHER" id="PTHR12220">
    <property type="entry name" value="50S/60S RIBOSOMAL PROTEIN L16"/>
    <property type="match status" value="1"/>
</dbReference>
<name>A0A5C0F2M2_NITAL</name>
<dbReference type="PANTHER" id="PTHR12220:SF13">
    <property type="entry name" value="LARGE RIBOSOMAL SUBUNIT PROTEIN UL16M"/>
    <property type="match status" value="1"/>
</dbReference>
<dbReference type="CDD" id="cd01433">
    <property type="entry name" value="Ribosomal_L16_L10e"/>
    <property type="match status" value="1"/>
</dbReference>
<dbReference type="SUPFAM" id="SSF54686">
    <property type="entry name" value="Ribosomal protein L16p/L10e"/>
    <property type="match status" value="1"/>
</dbReference>
<dbReference type="EMBL" id="MN065498">
    <property type="protein sequence ID" value="QEI59569.1"/>
    <property type="molecule type" value="Genomic_DNA"/>
</dbReference>
<dbReference type="PRINTS" id="PR00060">
    <property type="entry name" value="RIBOSOMALL16"/>
</dbReference>
<dbReference type="Gene3D" id="3.90.1170.10">
    <property type="entry name" value="Ribosomal protein L10e/L16"/>
    <property type="match status" value="1"/>
</dbReference>
<sequence length="144" mass="16217">MLSPKKTKYNKYHRGRIKGKAVRGNKICFGLFGLQAINPSWISSNQIDAARKVIDKYTKRDGKAWIRIFPDKSLTKRAAETRMGSGKGSVDSWVAKVKPGTILFEINLISESIAKLALNLASHKLSVKTRIINKYKYSYANKTI</sequence>
<protein>
    <submittedName>
        <fullName evidence="5">50S ribosomal protein L16</fullName>
    </submittedName>
</protein>
<dbReference type="InterPro" id="IPR047873">
    <property type="entry name" value="Ribosomal_uL16"/>
</dbReference>
<organism evidence="5">
    <name type="scientific">Nitzschia alba</name>
    <name type="common">Marine diatom</name>
    <dbReference type="NCBI Taxonomy" id="2858"/>
    <lineage>
        <taxon>Eukaryota</taxon>
        <taxon>Sar</taxon>
        <taxon>Stramenopiles</taxon>
        <taxon>Ochrophyta</taxon>
        <taxon>Bacillariophyta</taxon>
        <taxon>Bacillariophyceae</taxon>
        <taxon>Bacillariophycidae</taxon>
        <taxon>Bacillariales</taxon>
        <taxon>Bacillariaceae</taxon>
        <taxon>Nitzschia</taxon>
    </lineage>
</organism>
<dbReference type="InterPro" id="IPR000114">
    <property type="entry name" value="Ribosomal_uL16_bact-type"/>
</dbReference>
<dbReference type="GO" id="GO:0003735">
    <property type="term" value="F:structural constituent of ribosome"/>
    <property type="evidence" value="ECO:0007669"/>
    <property type="project" value="InterPro"/>
</dbReference>
<dbReference type="FunFam" id="3.90.1170.10:FF:000001">
    <property type="entry name" value="50S ribosomal protein L16"/>
    <property type="match status" value="1"/>
</dbReference>
<keyword evidence="2 4" id="KW-0689">Ribosomal protein</keyword>
<accession>A0A5C0F2M2</accession>
<dbReference type="GeneID" id="41826888"/>
<dbReference type="GO" id="GO:0019843">
    <property type="term" value="F:rRNA binding"/>
    <property type="evidence" value="ECO:0007669"/>
    <property type="project" value="InterPro"/>
</dbReference>
<geneLocation type="plastid" evidence="5"/>
<dbReference type="GO" id="GO:0005762">
    <property type="term" value="C:mitochondrial large ribosomal subunit"/>
    <property type="evidence" value="ECO:0007669"/>
    <property type="project" value="TreeGrafter"/>
</dbReference>
<dbReference type="PROSITE" id="PS00701">
    <property type="entry name" value="RIBOSOMAL_L16_2"/>
    <property type="match status" value="1"/>
</dbReference>
<evidence type="ECO:0000256" key="1">
    <source>
        <dbReference type="ARBA" id="ARBA00008931"/>
    </source>
</evidence>
<proteinExistence type="inferred from homology"/>
<dbReference type="NCBIfam" id="TIGR01164">
    <property type="entry name" value="rplP_bact"/>
    <property type="match status" value="1"/>
</dbReference>
<evidence type="ECO:0000313" key="5">
    <source>
        <dbReference type="EMBL" id="QEI59569.1"/>
    </source>
</evidence>
<dbReference type="RefSeq" id="YP_009695310.1">
    <property type="nucleotide sequence ID" value="NC_044785.1"/>
</dbReference>
<dbReference type="InterPro" id="IPR016180">
    <property type="entry name" value="Ribosomal_uL16_dom"/>
</dbReference>
<dbReference type="InterPro" id="IPR020798">
    <property type="entry name" value="Ribosomal_uL16_CS"/>
</dbReference>
<keyword evidence="3 4" id="KW-0687">Ribonucleoprotein</keyword>
<evidence type="ECO:0000256" key="3">
    <source>
        <dbReference type="ARBA" id="ARBA00023274"/>
    </source>
</evidence>
<dbReference type="HAMAP" id="MF_01342">
    <property type="entry name" value="Ribosomal_uL16"/>
    <property type="match status" value="1"/>
</dbReference>
<comment type="similarity">
    <text evidence="1 4">Belongs to the universal ribosomal protein uL16 family.</text>
</comment>
<evidence type="ECO:0000256" key="4">
    <source>
        <dbReference type="RuleBase" id="RU004413"/>
    </source>
</evidence>